<sequence>MPETKWNSNLTAEQLVCFKNKGTEAPNTGKFLHNKETGIYTCANCNSPLYKSQAKFDSGCGWPAFYQEISPNALTYHTDISHGMKRTEICCSKCNGHLGHVFEGEGFDKMLGLPTDMRHCVNSASLNFKKE</sequence>
<evidence type="ECO:0000259" key="6">
    <source>
        <dbReference type="PROSITE" id="PS51790"/>
    </source>
</evidence>
<keyword evidence="2 5" id="KW-0479">Metal-binding</keyword>
<dbReference type="InParanoid" id="A7TFA5"/>
<evidence type="ECO:0000256" key="2">
    <source>
        <dbReference type="ARBA" id="ARBA00022723"/>
    </source>
</evidence>
<keyword evidence="3 5" id="KW-0862">Zinc</keyword>
<dbReference type="Pfam" id="PF01641">
    <property type="entry name" value="SelR"/>
    <property type="match status" value="1"/>
</dbReference>
<dbReference type="KEGG" id="vpo:Kpol_2000p98"/>
<protein>
    <recommendedName>
        <fullName evidence="5">Peptide-methionine (R)-S-oxide reductase</fullName>
        <ecNumber evidence="5">1.8.4.12</ecNumber>
    </recommendedName>
</protein>
<reference evidence="7 8" key="1">
    <citation type="journal article" date="2007" name="Proc. Natl. Acad. Sci. U.S.A.">
        <title>Independent sorting-out of thousands of duplicated gene pairs in two yeast species descended from a whole-genome duplication.</title>
        <authorList>
            <person name="Scannell D.R."/>
            <person name="Frank A.C."/>
            <person name="Conant G.C."/>
            <person name="Byrne K.P."/>
            <person name="Woolfit M."/>
            <person name="Wolfe K.H."/>
        </authorList>
    </citation>
    <scope>NUCLEOTIDE SEQUENCE [LARGE SCALE GENOMIC DNA]</scope>
    <source>
        <strain evidence="8">ATCC 22028 / DSM 70294 / BCRC 21397 / CBS 2163 / NBRC 10782 / NRRL Y-8283 / UCD 57-17</strain>
    </source>
</reference>
<dbReference type="eggNOG" id="KOG0856">
    <property type="taxonomic scope" value="Eukaryota"/>
</dbReference>
<gene>
    <name evidence="7" type="ORF">Kpol_2000p98</name>
</gene>
<evidence type="ECO:0000313" key="8">
    <source>
        <dbReference type="Proteomes" id="UP000000267"/>
    </source>
</evidence>
<evidence type="ECO:0000256" key="1">
    <source>
        <dbReference type="ARBA" id="ARBA00007174"/>
    </source>
</evidence>
<dbReference type="RefSeq" id="XP_001646988.1">
    <property type="nucleotide sequence ID" value="XM_001646938.1"/>
</dbReference>
<dbReference type="GO" id="GO:0046872">
    <property type="term" value="F:metal ion binding"/>
    <property type="evidence" value="ECO:0007669"/>
    <property type="project" value="UniProtKB-KW"/>
</dbReference>
<dbReference type="GeneID" id="5547460"/>
<comment type="similarity">
    <text evidence="1 5">Belongs to the MsrB Met sulfoxide reductase family.</text>
</comment>
<dbReference type="Gene3D" id="2.170.150.20">
    <property type="entry name" value="Peptide methionine sulfoxide reductase"/>
    <property type="match status" value="1"/>
</dbReference>
<dbReference type="OrthoDB" id="44061at2759"/>
<dbReference type="GO" id="GO:0034599">
    <property type="term" value="P:cellular response to oxidative stress"/>
    <property type="evidence" value="ECO:0007669"/>
    <property type="project" value="EnsemblFungi"/>
</dbReference>
<feature type="domain" description="MsrB" evidence="6">
    <location>
        <begin position="3"/>
        <end position="131"/>
    </location>
</feature>
<dbReference type="EMBL" id="DS480382">
    <property type="protein sequence ID" value="EDO19130.1"/>
    <property type="molecule type" value="Genomic_DNA"/>
</dbReference>
<comment type="cofactor">
    <cofactor evidence="5">
        <name>Zn(2+)</name>
        <dbReference type="ChEBI" id="CHEBI:29105"/>
    </cofactor>
    <text evidence="5">Binds 1 zinc ion per subunit.</text>
</comment>
<dbReference type="SUPFAM" id="SSF51316">
    <property type="entry name" value="Mss4-like"/>
    <property type="match status" value="1"/>
</dbReference>
<dbReference type="STRING" id="436907.A7TFA5"/>
<accession>A7TFA5</accession>
<dbReference type="OMA" id="DEQWRAE"/>
<dbReference type="EC" id="1.8.4.12" evidence="5"/>
<keyword evidence="4 5" id="KW-0560">Oxidoreductase</keyword>
<dbReference type="PANTHER" id="PTHR46081">
    <property type="entry name" value="PEPTIDE METHIONINE SULFOXIDE REDUCTASE 2"/>
    <property type="match status" value="1"/>
</dbReference>
<evidence type="ECO:0000313" key="7">
    <source>
        <dbReference type="EMBL" id="EDO19130.1"/>
    </source>
</evidence>
<dbReference type="FunCoup" id="A7TFA5">
    <property type="interactions" value="310"/>
</dbReference>
<dbReference type="PROSITE" id="PS51790">
    <property type="entry name" value="MSRB"/>
    <property type="match status" value="1"/>
</dbReference>
<dbReference type="Proteomes" id="UP000000267">
    <property type="component" value="Unassembled WGS sequence"/>
</dbReference>
<dbReference type="NCBIfam" id="TIGR00357">
    <property type="entry name" value="peptide-methionine (R)-S-oxide reductase MsrB"/>
    <property type="match status" value="1"/>
</dbReference>
<dbReference type="GO" id="GO:0005739">
    <property type="term" value="C:mitochondrion"/>
    <property type="evidence" value="ECO:0007669"/>
    <property type="project" value="EnsemblFungi"/>
</dbReference>
<dbReference type="PhylomeDB" id="A7TFA5"/>
<organism evidence="8">
    <name type="scientific">Vanderwaltozyma polyspora (strain ATCC 22028 / DSM 70294 / BCRC 21397 / CBS 2163 / NBRC 10782 / NRRL Y-8283 / UCD 57-17)</name>
    <name type="common">Kluyveromyces polysporus</name>
    <dbReference type="NCBI Taxonomy" id="436907"/>
    <lineage>
        <taxon>Eukaryota</taxon>
        <taxon>Fungi</taxon>
        <taxon>Dikarya</taxon>
        <taxon>Ascomycota</taxon>
        <taxon>Saccharomycotina</taxon>
        <taxon>Saccharomycetes</taxon>
        <taxon>Saccharomycetales</taxon>
        <taxon>Saccharomycetaceae</taxon>
        <taxon>Vanderwaltozyma</taxon>
    </lineage>
</organism>
<dbReference type="AlphaFoldDB" id="A7TFA5"/>
<dbReference type="PANTHER" id="PTHR46081:SF8">
    <property type="entry name" value="PEPTIDE METHIONINE SULFOXIDE REDUCTASE 2"/>
    <property type="match status" value="1"/>
</dbReference>
<name>A7TFA5_VANPO</name>
<keyword evidence="8" id="KW-1185">Reference proteome</keyword>
<dbReference type="InterPro" id="IPR011057">
    <property type="entry name" value="Mss4-like_sf"/>
</dbReference>
<proteinExistence type="inferred from homology"/>
<dbReference type="GO" id="GO:0033743">
    <property type="term" value="F:peptide-methionine (R)-S-oxide reductase activity"/>
    <property type="evidence" value="ECO:0007669"/>
    <property type="project" value="UniProtKB-EC"/>
</dbReference>
<dbReference type="InterPro" id="IPR002579">
    <property type="entry name" value="Met_Sox_Rdtase_MsrB_dom"/>
</dbReference>
<comment type="catalytic activity">
    <reaction evidence="5">
        <text>L-methionyl-[protein] + [thioredoxin]-disulfide + H2O = L-methionyl-(R)-S-oxide-[protein] + [thioredoxin]-dithiol</text>
        <dbReference type="Rhea" id="RHEA:24164"/>
        <dbReference type="Rhea" id="RHEA-COMP:10698"/>
        <dbReference type="Rhea" id="RHEA-COMP:10700"/>
        <dbReference type="Rhea" id="RHEA-COMP:12313"/>
        <dbReference type="Rhea" id="RHEA-COMP:12314"/>
        <dbReference type="ChEBI" id="CHEBI:15377"/>
        <dbReference type="ChEBI" id="CHEBI:16044"/>
        <dbReference type="ChEBI" id="CHEBI:29950"/>
        <dbReference type="ChEBI" id="CHEBI:45764"/>
        <dbReference type="ChEBI" id="CHEBI:50058"/>
        <dbReference type="EC" id="1.8.4.12"/>
    </reaction>
</comment>
<dbReference type="GO" id="GO:0030091">
    <property type="term" value="P:protein repair"/>
    <property type="evidence" value="ECO:0007669"/>
    <property type="project" value="InterPro"/>
</dbReference>
<dbReference type="InterPro" id="IPR028427">
    <property type="entry name" value="Met_Sox_Rdtase_MsrB"/>
</dbReference>
<evidence type="ECO:0000256" key="4">
    <source>
        <dbReference type="ARBA" id="ARBA00023002"/>
    </source>
</evidence>
<evidence type="ECO:0000256" key="5">
    <source>
        <dbReference type="RuleBase" id="RU365044"/>
    </source>
</evidence>
<dbReference type="HOGENOM" id="CLU_031040_8_5_1"/>
<evidence type="ECO:0000256" key="3">
    <source>
        <dbReference type="ARBA" id="ARBA00022833"/>
    </source>
</evidence>